<dbReference type="RefSeq" id="WP_305992875.1">
    <property type="nucleotide sequence ID" value="NZ_JAVAMP010000008.1"/>
</dbReference>
<dbReference type="EMBL" id="JAVAMP010000008">
    <property type="protein sequence ID" value="MDP5275569.1"/>
    <property type="molecule type" value="Genomic_DNA"/>
</dbReference>
<name>A0ABT9J1S4_9BACL</name>
<organism evidence="1 2">
    <name type="scientific">Chengkuizengella axinellae</name>
    <dbReference type="NCBI Taxonomy" id="3064388"/>
    <lineage>
        <taxon>Bacteria</taxon>
        <taxon>Bacillati</taxon>
        <taxon>Bacillota</taxon>
        <taxon>Bacilli</taxon>
        <taxon>Bacillales</taxon>
        <taxon>Paenibacillaceae</taxon>
        <taxon>Chengkuizengella</taxon>
    </lineage>
</organism>
<protein>
    <submittedName>
        <fullName evidence="1">Uncharacterized protein</fullName>
    </submittedName>
</protein>
<comment type="caution">
    <text evidence="1">The sequence shown here is derived from an EMBL/GenBank/DDBJ whole genome shotgun (WGS) entry which is preliminary data.</text>
</comment>
<evidence type="ECO:0000313" key="1">
    <source>
        <dbReference type="EMBL" id="MDP5275569.1"/>
    </source>
</evidence>
<evidence type="ECO:0000313" key="2">
    <source>
        <dbReference type="Proteomes" id="UP001231941"/>
    </source>
</evidence>
<gene>
    <name evidence="1" type="ORF">Q5Y73_15775</name>
</gene>
<sequence length="159" mass="17502">MRFFQESICDCCFCPMQCALKEFIQEEVNIFTLFGNISPLVVNIFTVEDFIVMGTSANGEEIIIPVSKILYFNPVQSKQINLKPIQRNIKGTCTCLEDSITSKFKINETVNVGRLQGVVRAVGEGVVILNNEAGQNIVSTCNGVIFVDNIGTVSNVVSK</sequence>
<dbReference type="Proteomes" id="UP001231941">
    <property type="component" value="Unassembled WGS sequence"/>
</dbReference>
<proteinExistence type="predicted"/>
<accession>A0ABT9J1S4</accession>
<reference evidence="1 2" key="1">
    <citation type="submission" date="2023-08" db="EMBL/GenBank/DDBJ databases">
        <authorList>
            <person name="Park J.-S."/>
        </authorList>
    </citation>
    <scope>NUCLEOTIDE SEQUENCE [LARGE SCALE GENOMIC DNA]</scope>
    <source>
        <strain evidence="1 2">2205SS18-9</strain>
    </source>
</reference>
<keyword evidence="2" id="KW-1185">Reference proteome</keyword>